<dbReference type="InterPro" id="IPR000571">
    <property type="entry name" value="Znf_CCCH"/>
</dbReference>
<keyword evidence="8" id="KW-1185">Reference proteome</keyword>
<organism evidence="7 8">
    <name type="scientific">Asparagus officinalis</name>
    <name type="common">Garden asparagus</name>
    <dbReference type="NCBI Taxonomy" id="4686"/>
    <lineage>
        <taxon>Eukaryota</taxon>
        <taxon>Viridiplantae</taxon>
        <taxon>Streptophyta</taxon>
        <taxon>Embryophyta</taxon>
        <taxon>Tracheophyta</taxon>
        <taxon>Spermatophyta</taxon>
        <taxon>Magnoliopsida</taxon>
        <taxon>Liliopsida</taxon>
        <taxon>Asparagales</taxon>
        <taxon>Asparagaceae</taxon>
        <taxon>Asparagoideae</taxon>
        <taxon>Asparagus</taxon>
    </lineage>
</organism>
<accession>A0A5P1F5D9</accession>
<dbReference type="PANTHER" id="PTHR44489:SF1">
    <property type="entry name" value="ZINC FINGER CCCH DOMAIN-CONTAINING PROTEIN 63"/>
    <property type="match status" value="1"/>
</dbReference>
<protein>
    <recommendedName>
        <fullName evidence="6">C3H1-type domain-containing protein</fullName>
    </recommendedName>
</protein>
<proteinExistence type="predicted"/>
<dbReference type="PROSITE" id="PS50082">
    <property type="entry name" value="WD_REPEATS_2"/>
    <property type="match status" value="4"/>
</dbReference>
<feature type="region of interest" description="Disordered" evidence="5">
    <location>
        <begin position="67"/>
        <end position="87"/>
    </location>
</feature>
<feature type="domain" description="C3H1-type" evidence="6">
    <location>
        <begin position="27"/>
        <end position="53"/>
    </location>
</feature>
<dbReference type="PANTHER" id="PTHR44489">
    <property type="match status" value="1"/>
</dbReference>
<keyword evidence="2" id="KW-0677">Repeat</keyword>
<keyword evidence="4" id="KW-0863">Zinc-finger</keyword>
<sequence>MEFERATGYGIKPIHQRLGPLPSAVGRRHNKVCIYWEAGRCNRRNCPYLHGELPRSLDVASKKRASVWRNPKTAGKRDSDLPRLDADKDQTTSQVNKLCKDFIVGSSCGLGDECKSLHSWFTGDSFSLLTALPSHQKVITGIVLPWGSDKLYTGSQDNTVRIWDCHSGRCVHTVNLESQDNTVRIWDCHSGRCVHTVNLESEVGCMISEGPWIFVGINNAVRAWNTKTFADLALKASDGKSPVGRVYALAFDNESLFAATQDGCILAWKLNDQENSFEPAVPLKGHQRSVVSLVIRAGRLYSGCMDSTIRVWDLTTLRCIETLTGHSSVVMSLLYWDNYLLSCSLDGTVKVWAVGDSGKMEVVYTHCEDHGVLQLYGVNDAQDKPVLLCARNDDTVSLYDLPSFSERGRIFSEQEVRAIARGPDGLFFTGDASGKLRVWKWAAKDVTVAASHL</sequence>
<feature type="zinc finger region" description="C3H1-type" evidence="4">
    <location>
        <begin position="93"/>
        <end position="121"/>
    </location>
</feature>
<dbReference type="InterPro" id="IPR044715">
    <property type="entry name" value="WDR86-like"/>
</dbReference>
<dbReference type="SUPFAM" id="SSF50998">
    <property type="entry name" value="Quinoprotein alcohol dehydrogenase-like"/>
    <property type="match status" value="1"/>
</dbReference>
<keyword evidence="4" id="KW-0862">Zinc</keyword>
<evidence type="ECO:0000256" key="4">
    <source>
        <dbReference type="PROSITE-ProRule" id="PRU00723"/>
    </source>
</evidence>
<dbReference type="GO" id="GO:0008270">
    <property type="term" value="F:zinc ion binding"/>
    <property type="evidence" value="ECO:0007669"/>
    <property type="project" value="UniProtKB-KW"/>
</dbReference>
<dbReference type="EMBL" id="CM007384">
    <property type="protein sequence ID" value="ONK73334.1"/>
    <property type="molecule type" value="Genomic_DNA"/>
</dbReference>
<dbReference type="PROSITE" id="PS00678">
    <property type="entry name" value="WD_REPEATS_1"/>
    <property type="match status" value="1"/>
</dbReference>
<evidence type="ECO:0000256" key="5">
    <source>
        <dbReference type="SAM" id="MobiDB-lite"/>
    </source>
</evidence>
<dbReference type="InterPro" id="IPR011047">
    <property type="entry name" value="Quinoprotein_ADH-like_sf"/>
</dbReference>
<dbReference type="Gramene" id="ONK73334">
    <property type="protein sequence ID" value="ONK73334"/>
    <property type="gene ID" value="A4U43_C04F29860"/>
</dbReference>
<dbReference type="InterPro" id="IPR019775">
    <property type="entry name" value="WD40_repeat_CS"/>
</dbReference>
<name>A0A5P1F5D9_ASPOF</name>
<dbReference type="PROSITE" id="PS50294">
    <property type="entry name" value="WD_REPEATS_REGION"/>
    <property type="match status" value="3"/>
</dbReference>
<dbReference type="Proteomes" id="UP000243459">
    <property type="component" value="Chromosome 4"/>
</dbReference>
<dbReference type="SMART" id="SM00356">
    <property type="entry name" value="ZnF_C3H1"/>
    <property type="match status" value="2"/>
</dbReference>
<dbReference type="SMART" id="SM00320">
    <property type="entry name" value="WD40"/>
    <property type="match status" value="5"/>
</dbReference>
<dbReference type="OMA" id="KTEKICR"/>
<gene>
    <name evidence="7" type="ORF">A4U43_C04F29860</name>
</gene>
<dbReference type="PRINTS" id="PR00320">
    <property type="entry name" value="GPROTEINBRPT"/>
</dbReference>
<keyword evidence="4" id="KW-0479">Metal-binding</keyword>
<feature type="repeat" description="WD" evidence="3">
    <location>
        <begin position="323"/>
        <end position="362"/>
    </location>
</feature>
<feature type="zinc finger region" description="C3H1-type" evidence="4">
    <location>
        <begin position="27"/>
        <end position="53"/>
    </location>
</feature>
<dbReference type="Pfam" id="PF00400">
    <property type="entry name" value="WD40"/>
    <property type="match status" value="3"/>
</dbReference>
<feature type="domain" description="C3H1-type" evidence="6">
    <location>
        <begin position="93"/>
        <end position="121"/>
    </location>
</feature>
<feature type="repeat" description="WD" evidence="3">
    <location>
        <begin position="178"/>
        <end position="196"/>
    </location>
</feature>
<keyword evidence="1 3" id="KW-0853">WD repeat</keyword>
<evidence type="ECO:0000313" key="7">
    <source>
        <dbReference type="EMBL" id="ONK73334.1"/>
    </source>
</evidence>
<evidence type="ECO:0000259" key="6">
    <source>
        <dbReference type="PROSITE" id="PS50103"/>
    </source>
</evidence>
<evidence type="ECO:0000313" key="8">
    <source>
        <dbReference type="Proteomes" id="UP000243459"/>
    </source>
</evidence>
<dbReference type="OrthoDB" id="59941at2759"/>
<dbReference type="InterPro" id="IPR001680">
    <property type="entry name" value="WD40_rpt"/>
</dbReference>
<feature type="repeat" description="WD" evidence="3">
    <location>
        <begin position="132"/>
        <end position="173"/>
    </location>
</feature>
<feature type="repeat" description="WD" evidence="3">
    <location>
        <begin position="283"/>
        <end position="322"/>
    </location>
</feature>
<dbReference type="InterPro" id="IPR015943">
    <property type="entry name" value="WD40/YVTN_repeat-like_dom_sf"/>
</dbReference>
<dbReference type="InterPro" id="IPR020472">
    <property type="entry name" value="WD40_PAC1"/>
</dbReference>
<dbReference type="PROSITE" id="PS50103">
    <property type="entry name" value="ZF_C3H1"/>
    <property type="match status" value="2"/>
</dbReference>
<dbReference type="Gene3D" id="2.130.10.10">
    <property type="entry name" value="YVTN repeat-like/Quinoprotein amine dehydrogenase"/>
    <property type="match status" value="3"/>
</dbReference>
<reference evidence="8" key="1">
    <citation type="journal article" date="2017" name="Nat. Commun.">
        <title>The asparagus genome sheds light on the origin and evolution of a young Y chromosome.</title>
        <authorList>
            <person name="Harkess A."/>
            <person name="Zhou J."/>
            <person name="Xu C."/>
            <person name="Bowers J.E."/>
            <person name="Van der Hulst R."/>
            <person name="Ayyampalayam S."/>
            <person name="Mercati F."/>
            <person name="Riccardi P."/>
            <person name="McKain M.R."/>
            <person name="Kakrana A."/>
            <person name="Tang H."/>
            <person name="Ray J."/>
            <person name="Groenendijk J."/>
            <person name="Arikit S."/>
            <person name="Mathioni S.M."/>
            <person name="Nakano M."/>
            <person name="Shan H."/>
            <person name="Telgmann-Rauber A."/>
            <person name="Kanno A."/>
            <person name="Yue Z."/>
            <person name="Chen H."/>
            <person name="Li W."/>
            <person name="Chen Y."/>
            <person name="Xu X."/>
            <person name="Zhang Y."/>
            <person name="Luo S."/>
            <person name="Chen H."/>
            <person name="Gao J."/>
            <person name="Mao Z."/>
            <person name="Pires J.C."/>
            <person name="Luo M."/>
            <person name="Kudrna D."/>
            <person name="Wing R.A."/>
            <person name="Meyers B.C."/>
            <person name="Yi K."/>
            <person name="Kong H."/>
            <person name="Lavrijsen P."/>
            <person name="Sunseri F."/>
            <person name="Falavigna A."/>
            <person name="Ye Y."/>
            <person name="Leebens-Mack J.H."/>
            <person name="Chen G."/>
        </authorList>
    </citation>
    <scope>NUCLEOTIDE SEQUENCE [LARGE SCALE GENOMIC DNA]</scope>
    <source>
        <strain evidence="8">cv. DH0086</strain>
    </source>
</reference>
<evidence type="ECO:0000256" key="3">
    <source>
        <dbReference type="PROSITE-ProRule" id="PRU00221"/>
    </source>
</evidence>
<feature type="compositionally biased region" description="Basic and acidic residues" evidence="5">
    <location>
        <begin position="75"/>
        <end position="87"/>
    </location>
</feature>
<dbReference type="Gene3D" id="3.30.1370.210">
    <property type="match status" value="1"/>
</dbReference>
<evidence type="ECO:0000256" key="2">
    <source>
        <dbReference type="ARBA" id="ARBA00022737"/>
    </source>
</evidence>
<evidence type="ECO:0000256" key="1">
    <source>
        <dbReference type="ARBA" id="ARBA00022574"/>
    </source>
</evidence>
<dbReference type="AlphaFoldDB" id="A0A5P1F5D9"/>